<name>A0A0V0H1G8_SOLCH</name>
<sequence length="76" mass="9182">MISLQTPPNHLHKKEHFCVHQTRIRERRLLFNFFKRSPMSLSKQPPLTQMEPFKRSKLTIYNYLLNRKTSSSLQLL</sequence>
<accession>A0A0V0H1G8</accession>
<evidence type="ECO:0000313" key="1">
    <source>
        <dbReference type="EMBL" id="JAP14238.1"/>
    </source>
</evidence>
<dbReference type="EMBL" id="GEDG01026843">
    <property type="protein sequence ID" value="JAP14238.1"/>
    <property type="molecule type" value="Transcribed_RNA"/>
</dbReference>
<dbReference type="AlphaFoldDB" id="A0A0V0H1G8"/>
<organism evidence="1">
    <name type="scientific">Solanum chacoense</name>
    <name type="common">Chaco potato</name>
    <dbReference type="NCBI Taxonomy" id="4108"/>
    <lineage>
        <taxon>Eukaryota</taxon>
        <taxon>Viridiplantae</taxon>
        <taxon>Streptophyta</taxon>
        <taxon>Embryophyta</taxon>
        <taxon>Tracheophyta</taxon>
        <taxon>Spermatophyta</taxon>
        <taxon>Magnoliopsida</taxon>
        <taxon>eudicotyledons</taxon>
        <taxon>Gunneridae</taxon>
        <taxon>Pentapetalae</taxon>
        <taxon>asterids</taxon>
        <taxon>lamiids</taxon>
        <taxon>Solanales</taxon>
        <taxon>Solanaceae</taxon>
        <taxon>Solanoideae</taxon>
        <taxon>Solaneae</taxon>
        <taxon>Solanum</taxon>
    </lineage>
</organism>
<proteinExistence type="predicted"/>
<protein>
    <submittedName>
        <fullName evidence="1">Putative ovule protein</fullName>
    </submittedName>
</protein>
<reference evidence="1" key="1">
    <citation type="submission" date="2015-12" db="EMBL/GenBank/DDBJ databases">
        <title>Gene expression during late stages of embryo sac development: a critical building block for successful pollen-pistil interactions.</title>
        <authorList>
            <person name="Liu Y."/>
            <person name="Joly V."/>
            <person name="Sabar M."/>
            <person name="Matton D.P."/>
        </authorList>
    </citation>
    <scope>NUCLEOTIDE SEQUENCE</scope>
</reference>